<organism evidence="1 2">
    <name type="scientific">Lentisphaera araneosa HTCC2155</name>
    <dbReference type="NCBI Taxonomy" id="313628"/>
    <lineage>
        <taxon>Bacteria</taxon>
        <taxon>Pseudomonadati</taxon>
        <taxon>Lentisphaerota</taxon>
        <taxon>Lentisphaeria</taxon>
        <taxon>Lentisphaerales</taxon>
        <taxon>Lentisphaeraceae</taxon>
        <taxon>Lentisphaera</taxon>
    </lineage>
</organism>
<evidence type="ECO:0000313" key="2">
    <source>
        <dbReference type="Proteomes" id="UP000004947"/>
    </source>
</evidence>
<accession>A6DL03</accession>
<proteinExistence type="predicted"/>
<evidence type="ECO:0000313" key="1">
    <source>
        <dbReference type="EMBL" id="EDM27605.1"/>
    </source>
</evidence>
<name>A6DL03_9BACT</name>
<reference evidence="1 2" key="1">
    <citation type="journal article" date="2010" name="J. Bacteriol.">
        <title>Genome sequence of Lentisphaera araneosa HTCC2155T, the type species of the order Lentisphaerales in the phylum Lentisphaerae.</title>
        <authorList>
            <person name="Thrash J.C."/>
            <person name="Cho J.C."/>
            <person name="Vergin K.L."/>
            <person name="Morris R.M."/>
            <person name="Giovannoni S.J."/>
        </authorList>
    </citation>
    <scope>NUCLEOTIDE SEQUENCE [LARGE SCALE GENOMIC DNA]</scope>
    <source>
        <strain evidence="1 2">HTCC2155</strain>
    </source>
</reference>
<sequence length="33" mass="4015">MGYGLLYFDFKTCFFERNKKNCFFLKKLVAEGR</sequence>
<gene>
    <name evidence="1" type="ORF">LNTAR_20403</name>
</gene>
<dbReference type="Proteomes" id="UP000004947">
    <property type="component" value="Unassembled WGS sequence"/>
</dbReference>
<keyword evidence="2" id="KW-1185">Reference proteome</keyword>
<protein>
    <submittedName>
        <fullName evidence="1">Uncharacterized protein</fullName>
    </submittedName>
</protein>
<dbReference type="EMBL" id="ABCK01000008">
    <property type="protein sequence ID" value="EDM27605.1"/>
    <property type="molecule type" value="Genomic_DNA"/>
</dbReference>
<comment type="caution">
    <text evidence="1">The sequence shown here is derived from an EMBL/GenBank/DDBJ whole genome shotgun (WGS) entry which is preliminary data.</text>
</comment>
<dbReference type="AlphaFoldDB" id="A6DL03"/>